<keyword evidence="7" id="KW-0560">Oxidoreductase</keyword>
<dbReference type="Proteomes" id="UP000735302">
    <property type="component" value="Unassembled WGS sequence"/>
</dbReference>
<accession>A0AAV4CM94</accession>
<dbReference type="PANTHER" id="PTHR12907">
    <property type="entry name" value="EGL NINE HOMOLOG-RELATED"/>
    <property type="match status" value="1"/>
</dbReference>
<keyword evidence="2" id="KW-0479">Metal-binding</keyword>
<evidence type="ECO:0000259" key="13">
    <source>
        <dbReference type="PROSITE" id="PS50865"/>
    </source>
</evidence>
<evidence type="ECO:0000256" key="2">
    <source>
        <dbReference type="ARBA" id="ARBA00022723"/>
    </source>
</evidence>
<protein>
    <recommendedName>
        <fullName evidence="9">hypoxia-inducible factor-proline dioxygenase</fullName>
        <ecNumber evidence="9">1.14.11.29</ecNumber>
    </recommendedName>
</protein>
<proteinExistence type="predicted"/>
<dbReference type="InterPro" id="IPR006620">
    <property type="entry name" value="Pro_4_hyd_alph"/>
</dbReference>
<dbReference type="GO" id="GO:0071456">
    <property type="term" value="P:cellular response to hypoxia"/>
    <property type="evidence" value="ECO:0007669"/>
    <property type="project" value="TreeGrafter"/>
</dbReference>
<feature type="domain" description="Fe2OG dioxygenase" evidence="14">
    <location>
        <begin position="304"/>
        <end position="402"/>
    </location>
</feature>
<dbReference type="GO" id="GO:0008270">
    <property type="term" value="F:zinc ion binding"/>
    <property type="evidence" value="ECO:0007669"/>
    <property type="project" value="UniProtKB-KW"/>
</dbReference>
<dbReference type="GO" id="GO:0008198">
    <property type="term" value="F:ferrous iron binding"/>
    <property type="evidence" value="ECO:0007669"/>
    <property type="project" value="TreeGrafter"/>
</dbReference>
<evidence type="ECO:0000256" key="1">
    <source>
        <dbReference type="ARBA" id="ARBA00001961"/>
    </source>
</evidence>
<dbReference type="Gene3D" id="6.10.140.2220">
    <property type="match status" value="1"/>
</dbReference>
<dbReference type="AlphaFoldDB" id="A0AAV4CM94"/>
<evidence type="ECO:0000256" key="3">
    <source>
        <dbReference type="ARBA" id="ARBA00022771"/>
    </source>
</evidence>
<evidence type="ECO:0000256" key="5">
    <source>
        <dbReference type="ARBA" id="ARBA00022896"/>
    </source>
</evidence>
<comment type="cofactor">
    <cofactor evidence="1">
        <name>L-ascorbate</name>
        <dbReference type="ChEBI" id="CHEBI:38290"/>
    </cofactor>
</comment>
<dbReference type="PROSITE" id="PS50865">
    <property type="entry name" value="ZF_MYND_2"/>
    <property type="match status" value="1"/>
</dbReference>
<dbReference type="Pfam" id="PF01753">
    <property type="entry name" value="zf-MYND"/>
    <property type="match status" value="1"/>
</dbReference>
<dbReference type="GO" id="GO:0031418">
    <property type="term" value="F:L-ascorbic acid binding"/>
    <property type="evidence" value="ECO:0007669"/>
    <property type="project" value="UniProtKB-KW"/>
</dbReference>
<sequence length="502" mass="58072">MATMDQNIDGSANNVLSIMCAVCNSFTPLKRCSRCKVVFYCSREHQKADWIHHKTECKTRTARSVEDSRCPATETHPERLNTYAESTQSVLDSNREEIKNILDFSTIVSPVKRKPQTKEEEKEIFFDLIKSESDYTGPSEDIDASYGNIIETLCIDNSNPNNMCEDDVLESAIDNTQVEEVPLFDMHPFRRLKFPKPESYNLSEIAEFVSLRLTQLGYCILDNAFEEDLIDGIFSEMKSLHDNNEFSRGDTLQISSGPAYRNDMIKWLNQNKRSCEQIFQSLAFIDSLVDMLKPHVRNYCDIEGRTKAMLACYQKDGSYFRRHIDNESKDGRCLTCTLYVNRDWDIERDGGLMRMFPPKQDKPVDVPPQANRLLFFWSDERTPHEIHPSYRDRYSITVWFYDKQEKEAAKVEKLKRETEDIYNQIKTLEEQRRHLQQMASSQQIRNRAMEAVQALSTGELQALSLLIDHHPDPKQALTSMGISDAIQDALIIHLSSQDNHTN</sequence>
<keyword evidence="16" id="KW-1185">Reference proteome</keyword>
<dbReference type="EMBL" id="BLXT01006579">
    <property type="protein sequence ID" value="GFO32264.1"/>
    <property type="molecule type" value="Genomic_DNA"/>
</dbReference>
<keyword evidence="6" id="KW-0223">Dioxygenase</keyword>
<evidence type="ECO:0000313" key="15">
    <source>
        <dbReference type="EMBL" id="GFO32264.1"/>
    </source>
</evidence>
<keyword evidence="3 11" id="KW-0863">Zinc-finger</keyword>
<dbReference type="SUPFAM" id="SSF144232">
    <property type="entry name" value="HIT/MYND zinc finger-like"/>
    <property type="match status" value="1"/>
</dbReference>
<dbReference type="PROSITE" id="PS51471">
    <property type="entry name" value="FE2OG_OXY"/>
    <property type="match status" value="1"/>
</dbReference>
<evidence type="ECO:0000256" key="9">
    <source>
        <dbReference type="ARBA" id="ARBA00039004"/>
    </source>
</evidence>
<evidence type="ECO:0000256" key="6">
    <source>
        <dbReference type="ARBA" id="ARBA00022964"/>
    </source>
</evidence>
<dbReference type="InterPro" id="IPR005123">
    <property type="entry name" value="Oxoglu/Fe-dep_dioxygenase_dom"/>
</dbReference>
<dbReference type="InterPro" id="IPR051559">
    <property type="entry name" value="HIF_prolyl_hydroxylases"/>
</dbReference>
<dbReference type="EC" id="1.14.11.29" evidence="9"/>
<dbReference type="PANTHER" id="PTHR12907:SF26">
    <property type="entry name" value="HIF PROLYL HYDROXYLASE, ISOFORM C"/>
    <property type="match status" value="1"/>
</dbReference>
<evidence type="ECO:0000259" key="14">
    <source>
        <dbReference type="PROSITE" id="PS51471"/>
    </source>
</evidence>
<comment type="catalytic activity">
    <reaction evidence="10">
        <text>L-prolyl-[hypoxia-inducible factor alpha subunit] + 2-oxoglutarate + O2 = trans-4-hydroxy-L-prolyl-[hypoxia-inducible factor alpha subunit] + succinate + CO2</text>
        <dbReference type="Rhea" id="RHEA:48400"/>
        <dbReference type="Rhea" id="RHEA-COMP:12093"/>
        <dbReference type="Rhea" id="RHEA-COMP:12094"/>
        <dbReference type="ChEBI" id="CHEBI:15379"/>
        <dbReference type="ChEBI" id="CHEBI:16526"/>
        <dbReference type="ChEBI" id="CHEBI:16810"/>
        <dbReference type="ChEBI" id="CHEBI:30031"/>
        <dbReference type="ChEBI" id="CHEBI:50342"/>
        <dbReference type="ChEBI" id="CHEBI:61965"/>
        <dbReference type="EC" id="1.14.11.29"/>
    </reaction>
</comment>
<keyword evidence="12" id="KW-0175">Coiled coil</keyword>
<comment type="caution">
    <text evidence="15">The sequence shown here is derived from an EMBL/GenBank/DDBJ whole genome shotgun (WGS) entry which is preliminary data.</text>
</comment>
<name>A0AAV4CM94_9GAST</name>
<keyword evidence="8" id="KW-0408">Iron</keyword>
<evidence type="ECO:0000256" key="7">
    <source>
        <dbReference type="ARBA" id="ARBA00023002"/>
    </source>
</evidence>
<reference evidence="15 16" key="1">
    <citation type="journal article" date="2021" name="Elife">
        <title>Chloroplast acquisition without the gene transfer in kleptoplastic sea slugs, Plakobranchus ocellatus.</title>
        <authorList>
            <person name="Maeda T."/>
            <person name="Takahashi S."/>
            <person name="Yoshida T."/>
            <person name="Shimamura S."/>
            <person name="Takaki Y."/>
            <person name="Nagai Y."/>
            <person name="Toyoda A."/>
            <person name="Suzuki Y."/>
            <person name="Arimoto A."/>
            <person name="Ishii H."/>
            <person name="Satoh N."/>
            <person name="Nishiyama T."/>
            <person name="Hasebe M."/>
            <person name="Maruyama T."/>
            <person name="Minagawa J."/>
            <person name="Obokata J."/>
            <person name="Shigenobu S."/>
        </authorList>
    </citation>
    <scope>NUCLEOTIDE SEQUENCE [LARGE SCALE GENOMIC DNA]</scope>
</reference>
<dbReference type="PROSITE" id="PS01360">
    <property type="entry name" value="ZF_MYND_1"/>
    <property type="match status" value="1"/>
</dbReference>
<evidence type="ECO:0000256" key="4">
    <source>
        <dbReference type="ARBA" id="ARBA00022833"/>
    </source>
</evidence>
<evidence type="ECO:0000256" key="8">
    <source>
        <dbReference type="ARBA" id="ARBA00023004"/>
    </source>
</evidence>
<dbReference type="GO" id="GO:0160082">
    <property type="term" value="F:hypoxia-inducible factor-proline dioxygenase activity"/>
    <property type="evidence" value="ECO:0007669"/>
    <property type="project" value="UniProtKB-EC"/>
</dbReference>
<evidence type="ECO:0000256" key="12">
    <source>
        <dbReference type="SAM" id="Coils"/>
    </source>
</evidence>
<dbReference type="SMART" id="SM00702">
    <property type="entry name" value="P4Hc"/>
    <property type="match status" value="1"/>
</dbReference>
<keyword evidence="5" id="KW-0847">Vitamin C</keyword>
<dbReference type="InterPro" id="IPR044862">
    <property type="entry name" value="Pro_4_hyd_alph_FE2OG_OXY"/>
</dbReference>
<dbReference type="Pfam" id="PF13640">
    <property type="entry name" value="2OG-FeII_Oxy_3"/>
    <property type="match status" value="1"/>
</dbReference>
<keyword evidence="4" id="KW-0862">Zinc</keyword>
<evidence type="ECO:0000313" key="16">
    <source>
        <dbReference type="Proteomes" id="UP000735302"/>
    </source>
</evidence>
<evidence type="ECO:0000256" key="11">
    <source>
        <dbReference type="PROSITE-ProRule" id="PRU00134"/>
    </source>
</evidence>
<organism evidence="15 16">
    <name type="scientific">Plakobranchus ocellatus</name>
    <dbReference type="NCBI Taxonomy" id="259542"/>
    <lineage>
        <taxon>Eukaryota</taxon>
        <taxon>Metazoa</taxon>
        <taxon>Spiralia</taxon>
        <taxon>Lophotrochozoa</taxon>
        <taxon>Mollusca</taxon>
        <taxon>Gastropoda</taxon>
        <taxon>Heterobranchia</taxon>
        <taxon>Euthyneura</taxon>
        <taxon>Panpulmonata</taxon>
        <taxon>Sacoglossa</taxon>
        <taxon>Placobranchoidea</taxon>
        <taxon>Plakobranchidae</taxon>
        <taxon>Plakobranchus</taxon>
    </lineage>
</organism>
<dbReference type="InterPro" id="IPR002893">
    <property type="entry name" value="Znf_MYND"/>
</dbReference>
<feature type="domain" description="MYND-type" evidence="13">
    <location>
        <begin position="20"/>
        <end position="57"/>
    </location>
</feature>
<gene>
    <name evidence="15" type="ORF">PoB_005876900</name>
</gene>
<feature type="coiled-coil region" evidence="12">
    <location>
        <begin position="401"/>
        <end position="445"/>
    </location>
</feature>
<evidence type="ECO:0000256" key="10">
    <source>
        <dbReference type="ARBA" id="ARBA00049134"/>
    </source>
</evidence>
<dbReference type="Gene3D" id="2.60.120.620">
    <property type="entry name" value="q2cbj1_9rhob like domain"/>
    <property type="match status" value="1"/>
</dbReference>